<name>A0A9X1NG41_9ACTN</name>
<dbReference type="EMBL" id="JAJOMB010000016">
    <property type="protein sequence ID" value="MCD5314347.1"/>
    <property type="molecule type" value="Genomic_DNA"/>
</dbReference>
<feature type="domain" description="DUF5753" evidence="1">
    <location>
        <begin position="108"/>
        <end position="269"/>
    </location>
</feature>
<reference evidence="2" key="1">
    <citation type="submission" date="2021-11" db="EMBL/GenBank/DDBJ databases">
        <title>Streptomyces corallinus and Kineosporia corallina sp. nov., two new coral-derived marine actinobacteria.</title>
        <authorList>
            <person name="Buangrab K."/>
            <person name="Sutthacheep M."/>
            <person name="Yeemin T."/>
            <person name="Harunari E."/>
            <person name="Igarashi Y."/>
            <person name="Sripreechasak P."/>
            <person name="Kanchanasin P."/>
            <person name="Tanasupawat S."/>
            <person name="Phongsopitanun W."/>
        </authorList>
    </citation>
    <scope>NUCLEOTIDE SEQUENCE</scope>
    <source>
        <strain evidence="2">JCM 31032</strain>
    </source>
</reference>
<evidence type="ECO:0000259" key="1">
    <source>
        <dbReference type="Pfam" id="PF19054"/>
    </source>
</evidence>
<accession>A0A9X1NG41</accession>
<dbReference type="InterPro" id="IPR043917">
    <property type="entry name" value="DUF5753"/>
</dbReference>
<protein>
    <submittedName>
        <fullName evidence="2">Helix-turn-helix domain-containing protein</fullName>
    </submittedName>
</protein>
<dbReference type="AlphaFoldDB" id="A0A9X1NG41"/>
<keyword evidence="3" id="KW-1185">Reference proteome</keyword>
<sequence length="278" mass="30791">MVEAGNEPSQDGRGRPGITRWLLVQQIQEYRLRAGLTYRQMAGVGLGSESRWNRIEGNKGGFALRPGDIQQMRKAFRLSDVEADELEDMRARASAEVDSQVPSVQPTFREYLAFERHAVGVDSLGGMHGLIQTPRYAAATARLDGAHGAAADVVVALRMERQRLTLGRAKVRVALDEEVLLRQVESKEVMDELKNHLLRLVREEYAQIRVHPIALGAHSAVRGAATILRFTAGGQSRAIVYTESWVGGAHTDDHQVVASMTDKFQSVFDSSTPIEEYL</sequence>
<comment type="caution">
    <text evidence="2">The sequence shown here is derived from an EMBL/GenBank/DDBJ whole genome shotgun (WGS) entry which is preliminary data.</text>
</comment>
<dbReference type="Proteomes" id="UP001138997">
    <property type="component" value="Unassembled WGS sequence"/>
</dbReference>
<proteinExistence type="predicted"/>
<gene>
    <name evidence="2" type="ORF">LR394_25915</name>
</gene>
<organism evidence="2 3">
    <name type="scientific">Kineosporia babensis</name>
    <dbReference type="NCBI Taxonomy" id="499548"/>
    <lineage>
        <taxon>Bacteria</taxon>
        <taxon>Bacillati</taxon>
        <taxon>Actinomycetota</taxon>
        <taxon>Actinomycetes</taxon>
        <taxon>Kineosporiales</taxon>
        <taxon>Kineosporiaceae</taxon>
        <taxon>Kineosporia</taxon>
    </lineage>
</organism>
<evidence type="ECO:0000313" key="2">
    <source>
        <dbReference type="EMBL" id="MCD5314347.1"/>
    </source>
</evidence>
<dbReference type="RefSeq" id="WP_231446779.1">
    <property type="nucleotide sequence ID" value="NZ_JAJOMB010000016.1"/>
</dbReference>
<evidence type="ECO:0000313" key="3">
    <source>
        <dbReference type="Proteomes" id="UP001138997"/>
    </source>
</evidence>
<dbReference type="Pfam" id="PF19054">
    <property type="entry name" value="DUF5753"/>
    <property type="match status" value="1"/>
</dbReference>